<dbReference type="Gene3D" id="3.40.50.1820">
    <property type="entry name" value="alpha/beta hydrolase"/>
    <property type="match status" value="1"/>
</dbReference>
<evidence type="ECO:0000256" key="1">
    <source>
        <dbReference type="ARBA" id="ARBA00022801"/>
    </source>
</evidence>
<accession>A0ABQ1BF31</accession>
<keyword evidence="4" id="KW-1185">Reference proteome</keyword>
<dbReference type="Pfam" id="PF07859">
    <property type="entry name" value="Abhydrolase_3"/>
    <property type="match status" value="1"/>
</dbReference>
<evidence type="ECO:0000313" key="3">
    <source>
        <dbReference type="EMBL" id="GFG00701.1"/>
    </source>
</evidence>
<evidence type="ECO:0000313" key="4">
    <source>
        <dbReference type="Proteomes" id="UP000465266"/>
    </source>
</evidence>
<gene>
    <name evidence="3" type="ORF">IFM53868_10827</name>
</gene>
<dbReference type="InterPro" id="IPR013094">
    <property type="entry name" value="AB_hydrolase_3"/>
</dbReference>
<evidence type="ECO:0000259" key="2">
    <source>
        <dbReference type="Pfam" id="PF07859"/>
    </source>
</evidence>
<organism evidence="3 4">
    <name type="scientific">Aspergillus udagawae</name>
    <dbReference type="NCBI Taxonomy" id="91492"/>
    <lineage>
        <taxon>Eukaryota</taxon>
        <taxon>Fungi</taxon>
        <taxon>Dikarya</taxon>
        <taxon>Ascomycota</taxon>
        <taxon>Pezizomycotina</taxon>
        <taxon>Eurotiomycetes</taxon>
        <taxon>Eurotiomycetidae</taxon>
        <taxon>Eurotiales</taxon>
        <taxon>Aspergillaceae</taxon>
        <taxon>Aspergillus</taxon>
        <taxon>Aspergillus subgen. Fumigati</taxon>
    </lineage>
</organism>
<dbReference type="SUPFAM" id="SSF53474">
    <property type="entry name" value="alpha/beta-Hydrolases"/>
    <property type="match status" value="1"/>
</dbReference>
<dbReference type="InterPro" id="IPR029058">
    <property type="entry name" value="AB_hydrolase_fold"/>
</dbReference>
<protein>
    <recommendedName>
        <fullName evidence="2">Alpha/beta hydrolase fold-3 domain-containing protein</fullName>
    </recommendedName>
</protein>
<proteinExistence type="predicted"/>
<reference evidence="3 4" key="1">
    <citation type="submission" date="2020-01" db="EMBL/GenBank/DDBJ databases">
        <title>Draft genome sequence of Aspergillus udagawae IFM 53868.</title>
        <authorList>
            <person name="Takahashi H."/>
            <person name="Yaguchi T."/>
        </authorList>
    </citation>
    <scope>NUCLEOTIDE SEQUENCE [LARGE SCALE GENOMIC DNA]</scope>
    <source>
        <strain evidence="3 4">IFM 53868</strain>
    </source>
</reference>
<name>A0ABQ1BF31_9EURO</name>
<dbReference type="EMBL" id="BLKG01000286">
    <property type="protein sequence ID" value="GFG00701.1"/>
    <property type="molecule type" value="Genomic_DNA"/>
</dbReference>
<dbReference type="InterPro" id="IPR050300">
    <property type="entry name" value="GDXG_lipolytic_enzyme"/>
</dbReference>
<feature type="domain" description="Alpha/beta hydrolase fold-3" evidence="2">
    <location>
        <begin position="77"/>
        <end position="307"/>
    </location>
</feature>
<dbReference type="PANTHER" id="PTHR48081">
    <property type="entry name" value="AB HYDROLASE SUPERFAMILY PROTEIN C4A8.06C"/>
    <property type="match status" value="1"/>
</dbReference>
<sequence>MALDSLVFYCKLRILRWLTRILAWLDRRRRPAPSLSPSSRVPVTSTLSKTRGSFDVFLYHPPGYNLTAAKDARYPVVIVLHGGGWCVGHARHDERFITTLTARGAVVAAVNYRLAPEHPYPTPLSDCLDAILHIWKDATNMGLDKHRTFIAGFSVGGQMAFASLFMLWKALQDKDPRIDPTTLGTVKGITAFYPPMDLTKTRPERAASNPDFVALKNKPPSSSRLVGDLFDRAYFWKLREMPDKSQMYLSPGLAPPEVIQTALPERIFIKPAGLDPLLAEGKDAAVRLQNLGKWVDCEVIEGVSHYWDHLAKTDHEKSLRATVYGKAADEIEEVLDMKENP</sequence>
<dbReference type="Proteomes" id="UP000465266">
    <property type="component" value="Unassembled WGS sequence"/>
</dbReference>
<keyword evidence="1" id="KW-0378">Hydrolase</keyword>
<comment type="caution">
    <text evidence="3">The sequence shown here is derived from an EMBL/GenBank/DDBJ whole genome shotgun (WGS) entry which is preliminary data.</text>
</comment>
<dbReference type="PANTHER" id="PTHR48081:SF8">
    <property type="entry name" value="ALPHA_BETA HYDROLASE FOLD-3 DOMAIN-CONTAINING PROTEIN-RELATED"/>
    <property type="match status" value="1"/>
</dbReference>